<feature type="non-terminal residue" evidence="1">
    <location>
        <position position="1"/>
    </location>
</feature>
<protein>
    <submittedName>
        <fullName evidence="1">Uncharacterized protein</fullName>
    </submittedName>
</protein>
<feature type="non-terminal residue" evidence="1">
    <location>
        <position position="52"/>
    </location>
</feature>
<gene>
    <name evidence="1" type="ORF">PIB30_102982</name>
</gene>
<dbReference type="Proteomes" id="UP001341840">
    <property type="component" value="Unassembled WGS sequence"/>
</dbReference>
<dbReference type="EMBL" id="JASCZI010214711">
    <property type="protein sequence ID" value="MED6202202.1"/>
    <property type="molecule type" value="Genomic_DNA"/>
</dbReference>
<comment type="caution">
    <text evidence="1">The sequence shown here is derived from an EMBL/GenBank/DDBJ whole genome shotgun (WGS) entry which is preliminary data.</text>
</comment>
<accession>A0ABU6XUQ4</accession>
<keyword evidence="2" id="KW-1185">Reference proteome</keyword>
<evidence type="ECO:0000313" key="2">
    <source>
        <dbReference type="Proteomes" id="UP001341840"/>
    </source>
</evidence>
<evidence type="ECO:0000313" key="1">
    <source>
        <dbReference type="EMBL" id="MED6202202.1"/>
    </source>
</evidence>
<proteinExistence type="predicted"/>
<name>A0ABU6XUQ4_9FABA</name>
<sequence length="52" mass="5594">FNCSYRAFTHSDSSNSASIRTLRDGISTSIGVTASIPYTNENGVAPVLDRML</sequence>
<organism evidence="1 2">
    <name type="scientific">Stylosanthes scabra</name>
    <dbReference type="NCBI Taxonomy" id="79078"/>
    <lineage>
        <taxon>Eukaryota</taxon>
        <taxon>Viridiplantae</taxon>
        <taxon>Streptophyta</taxon>
        <taxon>Embryophyta</taxon>
        <taxon>Tracheophyta</taxon>
        <taxon>Spermatophyta</taxon>
        <taxon>Magnoliopsida</taxon>
        <taxon>eudicotyledons</taxon>
        <taxon>Gunneridae</taxon>
        <taxon>Pentapetalae</taxon>
        <taxon>rosids</taxon>
        <taxon>fabids</taxon>
        <taxon>Fabales</taxon>
        <taxon>Fabaceae</taxon>
        <taxon>Papilionoideae</taxon>
        <taxon>50 kb inversion clade</taxon>
        <taxon>dalbergioids sensu lato</taxon>
        <taxon>Dalbergieae</taxon>
        <taxon>Pterocarpus clade</taxon>
        <taxon>Stylosanthes</taxon>
    </lineage>
</organism>
<reference evidence="1 2" key="1">
    <citation type="journal article" date="2023" name="Plants (Basel)">
        <title>Bridging the Gap: Combining Genomics and Transcriptomics Approaches to Understand Stylosanthes scabra, an Orphan Legume from the Brazilian Caatinga.</title>
        <authorList>
            <person name="Ferreira-Neto J.R.C."/>
            <person name="da Silva M.D."/>
            <person name="Binneck E."/>
            <person name="de Melo N.F."/>
            <person name="da Silva R.H."/>
            <person name="de Melo A.L.T.M."/>
            <person name="Pandolfi V."/>
            <person name="Bustamante F.O."/>
            <person name="Brasileiro-Vidal A.C."/>
            <person name="Benko-Iseppon A.M."/>
        </authorList>
    </citation>
    <scope>NUCLEOTIDE SEQUENCE [LARGE SCALE GENOMIC DNA]</scope>
    <source>
        <tissue evidence="1">Leaves</tissue>
    </source>
</reference>